<proteinExistence type="predicted"/>
<organism evidence="1 2">
    <name type="scientific">Parascaris equorum</name>
    <name type="common">Equine roundworm</name>
    <dbReference type="NCBI Taxonomy" id="6256"/>
    <lineage>
        <taxon>Eukaryota</taxon>
        <taxon>Metazoa</taxon>
        <taxon>Ecdysozoa</taxon>
        <taxon>Nematoda</taxon>
        <taxon>Chromadorea</taxon>
        <taxon>Rhabditida</taxon>
        <taxon>Spirurina</taxon>
        <taxon>Ascaridomorpha</taxon>
        <taxon>Ascaridoidea</taxon>
        <taxon>Ascarididae</taxon>
        <taxon>Parascaris</taxon>
    </lineage>
</organism>
<protein>
    <submittedName>
        <fullName evidence="2">Uncharacterized protein</fullName>
    </submittedName>
</protein>
<dbReference type="AlphaFoldDB" id="A0A914RWM7"/>
<reference evidence="2" key="1">
    <citation type="submission" date="2022-11" db="UniProtKB">
        <authorList>
            <consortium name="WormBaseParasite"/>
        </authorList>
    </citation>
    <scope>IDENTIFICATION</scope>
</reference>
<sequence>MEGCQGHYELLQLTNRTEEGTCEETDEQRRINDA</sequence>
<dbReference type="WBParaSite" id="PEQ_0001060701-mRNA-1">
    <property type="protein sequence ID" value="PEQ_0001060701-mRNA-1"/>
    <property type="gene ID" value="PEQ_0001060701"/>
</dbReference>
<evidence type="ECO:0000313" key="1">
    <source>
        <dbReference type="Proteomes" id="UP000887564"/>
    </source>
</evidence>
<name>A0A914RWM7_PAREQ</name>
<dbReference type="Proteomes" id="UP000887564">
    <property type="component" value="Unplaced"/>
</dbReference>
<keyword evidence="1" id="KW-1185">Reference proteome</keyword>
<accession>A0A914RWM7</accession>
<evidence type="ECO:0000313" key="2">
    <source>
        <dbReference type="WBParaSite" id="PEQ_0001060701-mRNA-1"/>
    </source>
</evidence>